<feature type="transmembrane region" description="Helical" evidence="5">
    <location>
        <begin position="213"/>
        <end position="234"/>
    </location>
</feature>
<evidence type="ECO:0000256" key="4">
    <source>
        <dbReference type="ARBA" id="ARBA00023136"/>
    </source>
</evidence>
<dbReference type="GO" id="GO:0005783">
    <property type="term" value="C:endoplasmic reticulum"/>
    <property type="evidence" value="ECO:0007669"/>
    <property type="project" value="TreeGrafter"/>
</dbReference>
<feature type="transmembrane region" description="Helical" evidence="5">
    <location>
        <begin position="272"/>
        <end position="296"/>
    </location>
</feature>
<evidence type="ECO:0000256" key="5">
    <source>
        <dbReference type="SAM" id="Phobius"/>
    </source>
</evidence>
<dbReference type="GeneID" id="106742818"/>
<feature type="transmembrane region" description="Helical" evidence="5">
    <location>
        <begin position="152"/>
        <end position="173"/>
    </location>
</feature>
<name>A0A6P3WZR1_DINQU</name>
<keyword evidence="4 5" id="KW-0472">Membrane</keyword>
<feature type="transmembrane region" description="Helical" evidence="5">
    <location>
        <begin position="179"/>
        <end position="201"/>
    </location>
</feature>
<dbReference type="OrthoDB" id="7933078at2759"/>
<keyword evidence="2 5" id="KW-0812">Transmembrane</keyword>
<evidence type="ECO:0000256" key="1">
    <source>
        <dbReference type="ARBA" id="ARBA00004141"/>
    </source>
</evidence>
<evidence type="ECO:0000313" key="7">
    <source>
        <dbReference type="RefSeq" id="XP_014471588.1"/>
    </source>
</evidence>
<dbReference type="KEGG" id="dqu:106742818"/>
<feature type="transmembrane region" description="Helical" evidence="5">
    <location>
        <begin position="240"/>
        <end position="260"/>
    </location>
</feature>
<dbReference type="GO" id="GO:0016020">
    <property type="term" value="C:membrane"/>
    <property type="evidence" value="ECO:0007669"/>
    <property type="project" value="UniProtKB-SubCell"/>
</dbReference>
<dbReference type="Pfam" id="PF01027">
    <property type="entry name" value="Bax1-I"/>
    <property type="match status" value="1"/>
</dbReference>
<dbReference type="AlphaFoldDB" id="A0A6P3WZR1"/>
<comment type="subcellular location">
    <subcellularLocation>
        <location evidence="1">Membrane</location>
        <topology evidence="1">Multi-pass membrane protein</topology>
    </subcellularLocation>
</comment>
<dbReference type="PANTHER" id="PTHR23291:SF127">
    <property type="entry name" value="PROTEIN LIFEGUARD 1-LIKE"/>
    <property type="match status" value="1"/>
</dbReference>
<protein>
    <submittedName>
        <fullName evidence="7">Protein lifeguard 3-like</fullName>
    </submittedName>
</protein>
<keyword evidence="6" id="KW-1185">Reference proteome</keyword>
<dbReference type="GO" id="GO:0005794">
    <property type="term" value="C:Golgi apparatus"/>
    <property type="evidence" value="ECO:0007669"/>
    <property type="project" value="TreeGrafter"/>
</dbReference>
<feature type="transmembrane region" description="Helical" evidence="5">
    <location>
        <begin position="335"/>
        <end position="360"/>
    </location>
</feature>
<evidence type="ECO:0000256" key="2">
    <source>
        <dbReference type="ARBA" id="ARBA00022692"/>
    </source>
</evidence>
<reference evidence="7" key="1">
    <citation type="submission" date="2025-08" db="UniProtKB">
        <authorList>
            <consortium name="RefSeq"/>
        </authorList>
    </citation>
    <scope>IDENTIFICATION</scope>
</reference>
<feature type="transmembrane region" description="Helical" evidence="5">
    <location>
        <begin position="6"/>
        <end position="27"/>
    </location>
</feature>
<proteinExistence type="predicted"/>
<dbReference type="PANTHER" id="PTHR23291">
    <property type="entry name" value="BAX INHIBITOR-RELATED"/>
    <property type="match status" value="1"/>
</dbReference>
<dbReference type="InterPro" id="IPR006214">
    <property type="entry name" value="Bax_inhibitor_1-related"/>
</dbReference>
<evidence type="ECO:0000313" key="6">
    <source>
        <dbReference type="Proteomes" id="UP000515204"/>
    </source>
</evidence>
<sequence length="363" mass="42010">MHDTYSLLLLLISRVVVLRQIDVIVIYSDAFRYCYVRTTKSEGRKKDLINVCFHSAYLMQPDRAEELQQISQYIPGPPQLPALVKGQKLRSGPYTITVTNEMVAQRERENLELYRAWMEEQRRRNVLPEEDADDYLGDFKQAMIRRSFVRKVFCIVTLQLLFTTCIVAIFMFITEAQKFMILHWYLWIAAFFLFVITYCAVSWSVKVRRTSPYNYICLSLLTIGMSYLAAFASVLYSIEVILLALGMTAVVTIIIVFVATFSKFDLTMRAGLLMIIGLVSIVAIFAMIFIMMFTYIPALRLLISVIATLMLSLYLYFDIQVIMGGRRVELSPDEVVFAATQVYVDIVLLYKYLLIFMSYFHGQ</sequence>
<gene>
    <name evidence="7" type="primary">LOC106742818</name>
</gene>
<evidence type="ECO:0000256" key="3">
    <source>
        <dbReference type="ARBA" id="ARBA00022989"/>
    </source>
</evidence>
<keyword evidence="3 5" id="KW-1133">Transmembrane helix</keyword>
<organism evidence="6 7">
    <name type="scientific">Dinoponera quadriceps</name>
    <name type="common">South American ant</name>
    <dbReference type="NCBI Taxonomy" id="609295"/>
    <lineage>
        <taxon>Eukaryota</taxon>
        <taxon>Metazoa</taxon>
        <taxon>Ecdysozoa</taxon>
        <taxon>Arthropoda</taxon>
        <taxon>Hexapoda</taxon>
        <taxon>Insecta</taxon>
        <taxon>Pterygota</taxon>
        <taxon>Neoptera</taxon>
        <taxon>Endopterygota</taxon>
        <taxon>Hymenoptera</taxon>
        <taxon>Apocrita</taxon>
        <taxon>Aculeata</taxon>
        <taxon>Formicoidea</taxon>
        <taxon>Formicidae</taxon>
        <taxon>Ponerinae</taxon>
        <taxon>Ponerini</taxon>
        <taxon>Dinoponera</taxon>
    </lineage>
</organism>
<dbReference type="RefSeq" id="XP_014471588.1">
    <property type="nucleotide sequence ID" value="XM_014616102.1"/>
</dbReference>
<dbReference type="GO" id="GO:2001234">
    <property type="term" value="P:negative regulation of apoptotic signaling pathway"/>
    <property type="evidence" value="ECO:0007669"/>
    <property type="project" value="TreeGrafter"/>
</dbReference>
<dbReference type="Proteomes" id="UP000515204">
    <property type="component" value="Unplaced"/>
</dbReference>
<accession>A0A6P3WZR1</accession>
<feature type="transmembrane region" description="Helical" evidence="5">
    <location>
        <begin position="302"/>
        <end position="323"/>
    </location>
</feature>